<proteinExistence type="inferred from homology"/>
<evidence type="ECO:0000313" key="8">
    <source>
        <dbReference type="EMBL" id="MBM6920003.1"/>
    </source>
</evidence>
<keyword evidence="4 5" id="KW-0648">Protein biosynthesis</keyword>
<dbReference type="InterPro" id="IPR041711">
    <property type="entry name" value="Met-tRNA-FMT_N"/>
</dbReference>
<name>A0A938X4U0_9FIRM</name>
<keyword evidence="9" id="KW-1185">Reference proteome</keyword>
<dbReference type="PANTHER" id="PTHR11138">
    <property type="entry name" value="METHIONYL-TRNA FORMYLTRANSFERASE"/>
    <property type="match status" value="1"/>
</dbReference>
<dbReference type="PROSITE" id="PS00373">
    <property type="entry name" value="GART"/>
    <property type="match status" value="1"/>
</dbReference>
<dbReference type="AlphaFoldDB" id="A0A938X4U0"/>
<dbReference type="RefSeq" id="WP_204444378.1">
    <property type="nucleotide sequence ID" value="NZ_JACJKY010000003.1"/>
</dbReference>
<dbReference type="PANTHER" id="PTHR11138:SF5">
    <property type="entry name" value="METHIONYL-TRNA FORMYLTRANSFERASE, MITOCHONDRIAL"/>
    <property type="match status" value="1"/>
</dbReference>
<comment type="caution">
    <text evidence="8">The sequence shown here is derived from an EMBL/GenBank/DDBJ whole genome shotgun (WGS) entry which is preliminary data.</text>
</comment>
<evidence type="ECO:0000256" key="1">
    <source>
        <dbReference type="ARBA" id="ARBA00010699"/>
    </source>
</evidence>
<comment type="catalytic activity">
    <reaction evidence="5">
        <text>L-methionyl-tRNA(fMet) + (6R)-10-formyltetrahydrofolate = N-formyl-L-methionyl-tRNA(fMet) + (6S)-5,6,7,8-tetrahydrofolate + H(+)</text>
        <dbReference type="Rhea" id="RHEA:24380"/>
        <dbReference type="Rhea" id="RHEA-COMP:9952"/>
        <dbReference type="Rhea" id="RHEA-COMP:9953"/>
        <dbReference type="ChEBI" id="CHEBI:15378"/>
        <dbReference type="ChEBI" id="CHEBI:57453"/>
        <dbReference type="ChEBI" id="CHEBI:78530"/>
        <dbReference type="ChEBI" id="CHEBI:78844"/>
        <dbReference type="ChEBI" id="CHEBI:195366"/>
        <dbReference type="EC" id="2.1.2.9"/>
    </reaction>
</comment>
<dbReference type="NCBIfam" id="TIGR00460">
    <property type="entry name" value="fmt"/>
    <property type="match status" value="1"/>
</dbReference>
<dbReference type="Pfam" id="PF02911">
    <property type="entry name" value="Formyl_trans_C"/>
    <property type="match status" value="1"/>
</dbReference>
<dbReference type="InterPro" id="IPR002376">
    <property type="entry name" value="Formyl_transf_N"/>
</dbReference>
<reference evidence="8" key="1">
    <citation type="submission" date="2020-08" db="EMBL/GenBank/DDBJ databases">
        <authorList>
            <person name="Cejkova D."/>
            <person name="Kubasova T."/>
            <person name="Jahodarova E."/>
            <person name="Rychlik I."/>
        </authorList>
    </citation>
    <scope>NUCLEOTIDE SEQUENCE</scope>
    <source>
        <strain evidence="8">An559</strain>
    </source>
</reference>
<sequence length="308" mass="33614">MRIVFMGTPDFAVPCLDALVQAGHEVVGVFTQPDKPKNRGHQMTPPPVKVCAQSHDIPVFQPVSLKTGEAASLLRALSPELVVVVAYGKILPKEILSIPPRGCVNVHASLLPKYRGAGPIQWSVLNGETETGVTTMYMAEGLDTGDMILQMKTPIGENETADEVHDKLSELGASLLIETIYQMEEGKAARVPQNDAESSYAPMLTKELCAIDFQKPAQLVHNQIRGLSSWPCAVTKFEGKRLKVYKSALIRTEYKETPGTLVDENRFVVVCGDHQGIMFCEVQAEGAKRMNGADFLRGRRAKSGILLG</sequence>
<dbReference type="FunFam" id="3.40.50.12230:FF:000001">
    <property type="entry name" value="Methionyl-tRNA formyltransferase"/>
    <property type="match status" value="1"/>
</dbReference>
<evidence type="ECO:0000313" key="9">
    <source>
        <dbReference type="Proteomes" id="UP000774750"/>
    </source>
</evidence>
<evidence type="ECO:0000259" key="6">
    <source>
        <dbReference type="Pfam" id="PF00551"/>
    </source>
</evidence>
<organism evidence="8 9">
    <name type="scientific">Merdimmobilis hominis</name>
    <dbReference type="NCBI Taxonomy" id="2897707"/>
    <lineage>
        <taxon>Bacteria</taxon>
        <taxon>Bacillati</taxon>
        <taxon>Bacillota</taxon>
        <taxon>Clostridia</taxon>
        <taxon>Eubacteriales</taxon>
        <taxon>Oscillospiraceae</taxon>
        <taxon>Merdimmobilis</taxon>
    </lineage>
</organism>
<protein>
    <recommendedName>
        <fullName evidence="2 5">Methionyl-tRNA formyltransferase</fullName>
        <ecNumber evidence="2 5">2.1.2.9</ecNumber>
    </recommendedName>
</protein>
<feature type="domain" description="Formyl transferase C-terminal" evidence="7">
    <location>
        <begin position="204"/>
        <end position="299"/>
    </location>
</feature>
<dbReference type="EMBL" id="JACJKY010000003">
    <property type="protein sequence ID" value="MBM6920003.1"/>
    <property type="molecule type" value="Genomic_DNA"/>
</dbReference>
<dbReference type="CDD" id="cd08704">
    <property type="entry name" value="Met_tRNA_FMT_C"/>
    <property type="match status" value="1"/>
</dbReference>
<reference evidence="8" key="2">
    <citation type="journal article" date="2021" name="Sci. Rep.">
        <title>The distribution of antibiotic resistance genes in chicken gut microbiota commensals.</title>
        <authorList>
            <person name="Juricova H."/>
            <person name="Matiasovicova J."/>
            <person name="Kubasova T."/>
            <person name="Cejkova D."/>
            <person name="Rychlik I."/>
        </authorList>
    </citation>
    <scope>NUCLEOTIDE SEQUENCE</scope>
    <source>
        <strain evidence="8">An559</strain>
    </source>
</reference>
<evidence type="ECO:0000256" key="3">
    <source>
        <dbReference type="ARBA" id="ARBA00022679"/>
    </source>
</evidence>
<dbReference type="EC" id="2.1.2.9" evidence="2 5"/>
<evidence type="ECO:0000256" key="5">
    <source>
        <dbReference type="HAMAP-Rule" id="MF_00182"/>
    </source>
</evidence>
<dbReference type="HAMAP" id="MF_00182">
    <property type="entry name" value="Formyl_trans"/>
    <property type="match status" value="1"/>
</dbReference>
<gene>
    <name evidence="5" type="primary">fmt</name>
    <name evidence="8" type="ORF">H6A12_02355</name>
</gene>
<dbReference type="GO" id="GO:0005829">
    <property type="term" value="C:cytosol"/>
    <property type="evidence" value="ECO:0007669"/>
    <property type="project" value="TreeGrafter"/>
</dbReference>
<dbReference type="InterPro" id="IPR011034">
    <property type="entry name" value="Formyl_transferase-like_C_sf"/>
</dbReference>
<evidence type="ECO:0000259" key="7">
    <source>
        <dbReference type="Pfam" id="PF02911"/>
    </source>
</evidence>
<dbReference type="InterPro" id="IPR036477">
    <property type="entry name" value="Formyl_transf_N_sf"/>
</dbReference>
<dbReference type="Gene3D" id="3.40.50.12230">
    <property type="match status" value="1"/>
</dbReference>
<dbReference type="SUPFAM" id="SSF50486">
    <property type="entry name" value="FMT C-terminal domain-like"/>
    <property type="match status" value="1"/>
</dbReference>
<feature type="binding site" evidence="5">
    <location>
        <begin position="109"/>
        <end position="112"/>
    </location>
    <ligand>
        <name>(6S)-5,6,7,8-tetrahydrofolate</name>
        <dbReference type="ChEBI" id="CHEBI:57453"/>
    </ligand>
</feature>
<evidence type="ECO:0000256" key="2">
    <source>
        <dbReference type="ARBA" id="ARBA00012261"/>
    </source>
</evidence>
<comment type="similarity">
    <text evidence="1 5">Belongs to the Fmt family.</text>
</comment>
<dbReference type="GO" id="GO:0004479">
    <property type="term" value="F:methionyl-tRNA formyltransferase activity"/>
    <property type="evidence" value="ECO:0007669"/>
    <property type="project" value="UniProtKB-UniRule"/>
</dbReference>
<dbReference type="SUPFAM" id="SSF53328">
    <property type="entry name" value="Formyltransferase"/>
    <property type="match status" value="1"/>
</dbReference>
<evidence type="ECO:0000256" key="4">
    <source>
        <dbReference type="ARBA" id="ARBA00022917"/>
    </source>
</evidence>
<dbReference type="InterPro" id="IPR001555">
    <property type="entry name" value="GART_AS"/>
</dbReference>
<comment type="function">
    <text evidence="5">Attaches a formyl group to the free amino group of methionyl-tRNA(fMet). The formyl group appears to play a dual role in the initiator identity of N-formylmethionyl-tRNA by promoting its recognition by IF2 and preventing the misappropriation of this tRNA by the elongation apparatus.</text>
</comment>
<dbReference type="Proteomes" id="UP000774750">
    <property type="component" value="Unassembled WGS sequence"/>
</dbReference>
<keyword evidence="3 5" id="KW-0808">Transferase</keyword>
<feature type="domain" description="Formyl transferase N-terminal" evidence="6">
    <location>
        <begin position="1"/>
        <end position="180"/>
    </location>
</feature>
<accession>A0A938X4U0</accession>
<dbReference type="InterPro" id="IPR005793">
    <property type="entry name" value="Formyl_trans_C"/>
</dbReference>
<dbReference type="InterPro" id="IPR044135">
    <property type="entry name" value="Met-tRNA-FMT_C"/>
</dbReference>
<dbReference type="InterPro" id="IPR005794">
    <property type="entry name" value="Fmt"/>
</dbReference>
<dbReference type="Pfam" id="PF00551">
    <property type="entry name" value="Formyl_trans_N"/>
    <property type="match status" value="1"/>
</dbReference>
<dbReference type="CDD" id="cd08646">
    <property type="entry name" value="FMT_core_Met-tRNA-FMT_N"/>
    <property type="match status" value="1"/>
</dbReference>